<evidence type="ECO:0000313" key="2">
    <source>
        <dbReference type="Proteomes" id="UP000274504"/>
    </source>
</evidence>
<name>A0A3P6ZER0_HYMDI</name>
<gene>
    <name evidence="1" type="ORF">HDID_LOCUS6614</name>
</gene>
<organism evidence="1 2">
    <name type="scientific">Hymenolepis diminuta</name>
    <name type="common">Rat tapeworm</name>
    <dbReference type="NCBI Taxonomy" id="6216"/>
    <lineage>
        <taxon>Eukaryota</taxon>
        <taxon>Metazoa</taxon>
        <taxon>Spiralia</taxon>
        <taxon>Lophotrochozoa</taxon>
        <taxon>Platyhelminthes</taxon>
        <taxon>Cestoda</taxon>
        <taxon>Eucestoda</taxon>
        <taxon>Cyclophyllidea</taxon>
        <taxon>Hymenolepididae</taxon>
        <taxon>Hymenolepis</taxon>
    </lineage>
</organism>
<accession>A0A3P6ZER0</accession>
<reference evidence="1 2" key="1">
    <citation type="submission" date="2018-11" db="EMBL/GenBank/DDBJ databases">
        <authorList>
            <consortium name="Pathogen Informatics"/>
        </authorList>
    </citation>
    <scope>NUCLEOTIDE SEQUENCE [LARGE SCALE GENOMIC DNA]</scope>
</reference>
<dbReference type="AlphaFoldDB" id="A0A3P6ZER0"/>
<dbReference type="EMBL" id="UYSG01006348">
    <property type="protein sequence ID" value="VDL58932.1"/>
    <property type="molecule type" value="Genomic_DNA"/>
</dbReference>
<proteinExistence type="predicted"/>
<evidence type="ECO:0000313" key="1">
    <source>
        <dbReference type="EMBL" id="VDL58932.1"/>
    </source>
</evidence>
<protein>
    <submittedName>
        <fullName evidence="1">Uncharacterized protein</fullName>
    </submittedName>
</protein>
<sequence length="61" mass="6624">MSPLWSKPADIKSLAPWSLGAPLLECVRQYYPVSKGRPVSPICVSHPSSPHQLPSVRSVGQ</sequence>
<dbReference type="Proteomes" id="UP000274504">
    <property type="component" value="Unassembled WGS sequence"/>
</dbReference>